<keyword evidence="5 9" id="KW-1133">Transmembrane helix</keyword>
<protein>
    <recommendedName>
        <fullName evidence="12">Major facilitator superfamily (MFS) profile domain-containing protein</fullName>
    </recommendedName>
</protein>
<dbReference type="InterPro" id="IPR036259">
    <property type="entry name" value="MFS_trans_sf"/>
</dbReference>
<keyword evidence="3" id="KW-0813">Transport</keyword>
<feature type="transmembrane region" description="Helical" evidence="9">
    <location>
        <begin position="117"/>
        <end position="137"/>
    </location>
</feature>
<evidence type="ECO:0000256" key="2">
    <source>
        <dbReference type="ARBA" id="ARBA00008335"/>
    </source>
</evidence>
<keyword evidence="11" id="KW-1185">Reference proteome</keyword>
<evidence type="ECO:0000256" key="4">
    <source>
        <dbReference type="ARBA" id="ARBA00022692"/>
    </source>
</evidence>
<evidence type="ECO:0000256" key="7">
    <source>
        <dbReference type="ARBA" id="ARBA00023180"/>
    </source>
</evidence>
<feature type="region of interest" description="Disordered" evidence="8">
    <location>
        <begin position="1"/>
        <end position="25"/>
    </location>
</feature>
<dbReference type="PANTHER" id="PTHR23501">
    <property type="entry name" value="MAJOR FACILITATOR SUPERFAMILY"/>
    <property type="match status" value="1"/>
</dbReference>
<dbReference type="RefSeq" id="XP_020116960.1">
    <property type="nucleotide sequence ID" value="XM_020262838.1"/>
</dbReference>
<keyword evidence="6 9" id="KW-0472">Membrane</keyword>
<dbReference type="InterPro" id="IPR011701">
    <property type="entry name" value="MFS"/>
</dbReference>
<comment type="caution">
    <text evidence="10">The sequence shown here is derived from an EMBL/GenBank/DDBJ whole genome shotgun (WGS) entry which is preliminary data.</text>
</comment>
<dbReference type="Proteomes" id="UP000214365">
    <property type="component" value="Unassembled WGS sequence"/>
</dbReference>
<organism evidence="10 11">
    <name type="scientific">Talaromyces atroroseus</name>
    <dbReference type="NCBI Taxonomy" id="1441469"/>
    <lineage>
        <taxon>Eukaryota</taxon>
        <taxon>Fungi</taxon>
        <taxon>Dikarya</taxon>
        <taxon>Ascomycota</taxon>
        <taxon>Pezizomycotina</taxon>
        <taxon>Eurotiomycetes</taxon>
        <taxon>Eurotiomycetidae</taxon>
        <taxon>Eurotiales</taxon>
        <taxon>Trichocomaceae</taxon>
        <taxon>Talaromyces</taxon>
        <taxon>Talaromyces sect. Trachyspermi</taxon>
    </lineage>
</organism>
<dbReference type="AlphaFoldDB" id="A0A225AMM6"/>
<evidence type="ECO:0000256" key="6">
    <source>
        <dbReference type="ARBA" id="ARBA00023136"/>
    </source>
</evidence>
<evidence type="ECO:0008006" key="12">
    <source>
        <dbReference type="Google" id="ProtNLM"/>
    </source>
</evidence>
<name>A0A225AMM6_TALAT</name>
<proteinExistence type="inferred from homology"/>
<dbReference type="OrthoDB" id="10021397at2759"/>
<evidence type="ECO:0000256" key="1">
    <source>
        <dbReference type="ARBA" id="ARBA00004141"/>
    </source>
</evidence>
<feature type="transmembrane region" description="Helical" evidence="9">
    <location>
        <begin position="207"/>
        <end position="229"/>
    </location>
</feature>
<dbReference type="FunFam" id="1.20.1250.20:FF:000484">
    <property type="entry name" value="MFS general substrate transporter"/>
    <property type="match status" value="1"/>
</dbReference>
<feature type="transmembrane region" description="Helical" evidence="9">
    <location>
        <begin position="182"/>
        <end position="201"/>
    </location>
</feature>
<evidence type="ECO:0000256" key="3">
    <source>
        <dbReference type="ARBA" id="ARBA00022448"/>
    </source>
</evidence>
<evidence type="ECO:0000313" key="10">
    <source>
        <dbReference type="EMBL" id="OKL56839.1"/>
    </source>
</evidence>
<evidence type="ECO:0000256" key="9">
    <source>
        <dbReference type="SAM" id="Phobius"/>
    </source>
</evidence>
<sequence>MPAATSLANNEVQNEQPGPRSPSDTCPLIAQAKHQQTTRQLTAQATSSPGVLCRLNLFGLGSGDISLLIETVIQDLVPLRERDPLLGGLITSKTTWRWIFYINLPVRRRIVSNRTSSAALILTFLHSVVTYWTFYFLPIYFQAVKGRSPLSSGVDTLPTFAGIIPFAIMGGVLLSKTGRYKPLHFFAFVLMTIGLGLFSTMDETSSIAAWVCYQLLCSIGAGCLAGITLPAVQAPLDESDVATATGLWSFIRGFGAIWGVTIPAAVFNNGSAKHASMVGDAGVAQMLSGGKAYEYATQAFLNGINDPTVRREVIQVFAKSMQTVWYVCLATEFGLSYPQDPAALEMGVSTVEANSASSPVSIPD</sequence>
<dbReference type="EMBL" id="LFMY01000013">
    <property type="protein sequence ID" value="OKL56839.1"/>
    <property type="molecule type" value="Genomic_DNA"/>
</dbReference>
<dbReference type="GO" id="GO:0005886">
    <property type="term" value="C:plasma membrane"/>
    <property type="evidence" value="ECO:0007669"/>
    <property type="project" value="TreeGrafter"/>
</dbReference>
<evidence type="ECO:0000256" key="8">
    <source>
        <dbReference type="SAM" id="MobiDB-lite"/>
    </source>
</evidence>
<gene>
    <name evidence="10" type="ORF">UA08_07933</name>
</gene>
<dbReference type="PANTHER" id="PTHR23501:SF187">
    <property type="entry name" value="MAJOR FACILITATOR SUPERFAMILY (MFS) PROFILE DOMAIN-CONTAINING PROTEIN"/>
    <property type="match status" value="1"/>
</dbReference>
<dbReference type="GO" id="GO:0022857">
    <property type="term" value="F:transmembrane transporter activity"/>
    <property type="evidence" value="ECO:0007669"/>
    <property type="project" value="InterPro"/>
</dbReference>
<feature type="transmembrane region" description="Helical" evidence="9">
    <location>
        <begin position="157"/>
        <end position="175"/>
    </location>
</feature>
<accession>A0A225AMM6</accession>
<comment type="similarity">
    <text evidence="2">Belongs to the major facilitator superfamily.</text>
</comment>
<reference evidence="10 11" key="1">
    <citation type="submission" date="2015-06" db="EMBL/GenBank/DDBJ databases">
        <title>Talaromyces atroroseus IBT 11181 draft genome.</title>
        <authorList>
            <person name="Rasmussen K.B."/>
            <person name="Rasmussen S."/>
            <person name="Petersen B."/>
            <person name="Sicheritz-Ponten T."/>
            <person name="Mortensen U.H."/>
            <person name="Thrane U."/>
        </authorList>
    </citation>
    <scope>NUCLEOTIDE SEQUENCE [LARGE SCALE GENOMIC DNA]</scope>
    <source>
        <strain evidence="10 11">IBT 11181</strain>
    </source>
</reference>
<keyword evidence="7" id="KW-0325">Glycoprotein</keyword>
<dbReference type="Pfam" id="PF07690">
    <property type="entry name" value="MFS_1"/>
    <property type="match status" value="1"/>
</dbReference>
<keyword evidence="4 9" id="KW-0812">Transmembrane</keyword>
<dbReference type="SUPFAM" id="SSF103473">
    <property type="entry name" value="MFS general substrate transporter"/>
    <property type="match status" value="1"/>
</dbReference>
<evidence type="ECO:0000313" key="11">
    <source>
        <dbReference type="Proteomes" id="UP000214365"/>
    </source>
</evidence>
<feature type="compositionally biased region" description="Polar residues" evidence="8">
    <location>
        <begin position="1"/>
        <end position="16"/>
    </location>
</feature>
<dbReference type="Gene3D" id="1.20.1250.20">
    <property type="entry name" value="MFS general substrate transporter like domains"/>
    <property type="match status" value="1"/>
</dbReference>
<dbReference type="GeneID" id="31007689"/>
<comment type="subcellular location">
    <subcellularLocation>
        <location evidence="1">Membrane</location>
        <topology evidence="1">Multi-pass membrane protein</topology>
    </subcellularLocation>
</comment>
<evidence type="ECO:0000256" key="5">
    <source>
        <dbReference type="ARBA" id="ARBA00022989"/>
    </source>
</evidence>